<proteinExistence type="predicted"/>
<protein>
    <submittedName>
        <fullName evidence="1">Uncharacterized protein</fullName>
    </submittedName>
</protein>
<sequence>MNAFSIKRVGLLLYSEFKIQGRQMLIVFATITAAVAFITLISDSSLQSETRTSNVLFFFTPMILYAFSFIYFLWVHNLIHEKNTLPYISIPATALEKYIQIIFLGLLFYAMGIASVQVNYWIELWKFPTLINTSGFLSSEAILINNTSLVNPLWGINEKLGHVSLFFTGNLLLTSSLIPKKRFSIPAYILLPIAIIALLSYVTTIIFGDNSTIDNALESKMGSTENYIGGILCSIGIIGLIGSYFAIRNKQVKS</sequence>
<dbReference type="Proteomes" id="UP000297225">
    <property type="component" value="Unassembled WGS sequence"/>
</dbReference>
<accession>A0A4Y8WSJ4</accession>
<evidence type="ECO:0000313" key="1">
    <source>
        <dbReference type="EMBL" id="TFH96378.1"/>
    </source>
</evidence>
<evidence type="ECO:0000313" key="2">
    <source>
        <dbReference type="Proteomes" id="UP000297225"/>
    </source>
</evidence>
<comment type="caution">
    <text evidence="1">The sequence shown here is derived from an EMBL/GenBank/DDBJ whole genome shotgun (WGS) entry which is preliminary data.</text>
</comment>
<dbReference type="RefSeq" id="WP_018358543.1">
    <property type="nucleotide sequence ID" value="NZ_CP197400.1"/>
</dbReference>
<name>A0A4Y8WSJ4_9PORP</name>
<keyword evidence="2" id="KW-1185">Reference proteome</keyword>
<dbReference type="STRING" id="1122973.GCA_000379925_01304"/>
<dbReference type="AlphaFoldDB" id="A0A4Y8WSJ4"/>
<reference evidence="1 2" key="1">
    <citation type="submission" date="2019-03" db="EMBL/GenBank/DDBJ databases">
        <title>Porphyromonas levii Isolated from the Uterus of Dairy Cows.</title>
        <authorList>
            <person name="Francis A.M."/>
        </authorList>
    </citation>
    <scope>NUCLEOTIDE SEQUENCE [LARGE SCALE GENOMIC DNA]</scope>
    <source>
        <strain evidence="1 2">AF5678</strain>
    </source>
</reference>
<gene>
    <name evidence="1" type="ORF">E4P47_02525</name>
</gene>
<organism evidence="1 2">
    <name type="scientific">Porphyromonas levii</name>
    <dbReference type="NCBI Taxonomy" id="28114"/>
    <lineage>
        <taxon>Bacteria</taxon>
        <taxon>Pseudomonadati</taxon>
        <taxon>Bacteroidota</taxon>
        <taxon>Bacteroidia</taxon>
        <taxon>Bacteroidales</taxon>
        <taxon>Porphyromonadaceae</taxon>
        <taxon>Porphyromonas</taxon>
    </lineage>
</organism>
<dbReference type="EMBL" id="SPNC01000022">
    <property type="protein sequence ID" value="TFH96378.1"/>
    <property type="molecule type" value="Genomic_DNA"/>
</dbReference>